<protein>
    <submittedName>
        <fullName evidence="1">Uncharacterized protein</fullName>
    </submittedName>
</protein>
<keyword evidence="2" id="KW-1185">Reference proteome</keyword>
<reference evidence="1" key="1">
    <citation type="submission" date="2022-06" db="EMBL/GenBank/DDBJ databases">
        <authorList>
            <person name="Goudenege D."/>
            <person name="Le Roux F."/>
        </authorList>
    </citation>
    <scope>NUCLEOTIDE SEQUENCE</scope>
    <source>
        <strain evidence="1">12-063</strain>
    </source>
</reference>
<accession>A0ABN8TLQ2</accession>
<comment type="caution">
    <text evidence="1">The sequence shown here is derived from an EMBL/GenBank/DDBJ whole genome shotgun (WGS) entry which is preliminary data.</text>
</comment>
<proteinExistence type="predicted"/>
<name>A0ABN8TLQ2_9VIBR</name>
<evidence type="ECO:0000313" key="2">
    <source>
        <dbReference type="Proteomes" id="UP001152658"/>
    </source>
</evidence>
<dbReference type="EMBL" id="CALYLK010000008">
    <property type="protein sequence ID" value="CAH8204021.1"/>
    <property type="molecule type" value="Genomic_DNA"/>
</dbReference>
<dbReference type="Proteomes" id="UP001152658">
    <property type="component" value="Unassembled WGS sequence"/>
</dbReference>
<gene>
    <name evidence="1" type="ORF">VAE063_1070003</name>
</gene>
<organism evidence="1 2">
    <name type="scientific">Vibrio aestuarianus</name>
    <dbReference type="NCBI Taxonomy" id="28171"/>
    <lineage>
        <taxon>Bacteria</taxon>
        <taxon>Pseudomonadati</taxon>
        <taxon>Pseudomonadota</taxon>
        <taxon>Gammaproteobacteria</taxon>
        <taxon>Vibrionales</taxon>
        <taxon>Vibrionaceae</taxon>
        <taxon>Vibrio</taxon>
    </lineage>
</organism>
<sequence length="44" mass="4959">MVESNALFDVYTSHGEIELAESPFGEEPYLKICEIPFAPMSPRI</sequence>
<evidence type="ECO:0000313" key="1">
    <source>
        <dbReference type="EMBL" id="CAH8204021.1"/>
    </source>
</evidence>